<evidence type="ECO:0000313" key="4">
    <source>
        <dbReference type="Proteomes" id="UP000295411"/>
    </source>
</evidence>
<keyword evidence="4" id="KW-1185">Reference proteome</keyword>
<dbReference type="SUPFAM" id="SSF88713">
    <property type="entry name" value="Glycoside hydrolase/deacetylase"/>
    <property type="match status" value="1"/>
</dbReference>
<evidence type="ECO:0000313" key="3">
    <source>
        <dbReference type="EMBL" id="TDK27678.1"/>
    </source>
</evidence>
<name>A0A4R5U275_9MICC</name>
<dbReference type="GO" id="GO:0016810">
    <property type="term" value="F:hydrolase activity, acting on carbon-nitrogen (but not peptide) bonds"/>
    <property type="evidence" value="ECO:0007669"/>
    <property type="project" value="InterPro"/>
</dbReference>
<dbReference type="GO" id="GO:0005975">
    <property type="term" value="P:carbohydrate metabolic process"/>
    <property type="evidence" value="ECO:0007669"/>
    <property type="project" value="InterPro"/>
</dbReference>
<accession>A0A4R5U275</accession>
<dbReference type="InterPro" id="IPR011330">
    <property type="entry name" value="Glyco_hydro/deAcase_b/a-brl"/>
</dbReference>
<dbReference type="OrthoDB" id="4791147at2"/>
<feature type="domain" description="NodB homology" evidence="2">
    <location>
        <begin position="64"/>
        <end position="173"/>
    </location>
</feature>
<sequence length="444" mass="47680">MQASATTSRRTLLKSSALAVVLAAAGGQFHAAKARAQAYPFVPNQALVDAFLARRGGPIGTGGKPAVSFRCDHHLNKFQSLLLPLHRKYDIPVTLAFGSKSLQREVGADGSHLLTFPGIQKLALENGFEIGNHGATHRDAATSTELRAEIVHSKWDLEEAMPKLPVEMFVPPGVGGTRYGGFDGGRIQSDYQRYLAGRVIIANHAVSTGYIPGAWPMNGDPMSAVGAVHINIENAPYANRGPDFVRAAAQSGRGVNFMYHPNLIDPIDLHAIEGFFAWCAAERRVGRLEVLSSTGMMAAKFGSAQRHNMLSSTASFSGGWNGWNGSTANWALLTEGGTRYARRGSGSTSLSKDVNVGSYAGSTRQLRIPLRSTTGASVRIEILDAASPSRLLITRDATLPKSANFADINHYLTLPLRDTARLRVRITPRSGGEIHLHEPKLLAA</sequence>
<proteinExistence type="predicted"/>
<dbReference type="InterPro" id="IPR006311">
    <property type="entry name" value="TAT_signal"/>
</dbReference>
<feature type="signal peptide" evidence="1">
    <location>
        <begin position="1"/>
        <end position="31"/>
    </location>
</feature>
<comment type="caution">
    <text evidence="3">The sequence shown here is derived from an EMBL/GenBank/DDBJ whole genome shotgun (WGS) entry which is preliminary data.</text>
</comment>
<keyword evidence="1" id="KW-0732">Signal</keyword>
<dbReference type="Proteomes" id="UP000295411">
    <property type="component" value="Unassembled WGS sequence"/>
</dbReference>
<evidence type="ECO:0000256" key="1">
    <source>
        <dbReference type="SAM" id="SignalP"/>
    </source>
</evidence>
<dbReference type="EMBL" id="SMTK01000001">
    <property type="protein sequence ID" value="TDK27678.1"/>
    <property type="molecule type" value="Genomic_DNA"/>
</dbReference>
<dbReference type="InterPro" id="IPR002509">
    <property type="entry name" value="NODB_dom"/>
</dbReference>
<feature type="chain" id="PRO_5020236368" description="NodB homology domain-containing protein" evidence="1">
    <location>
        <begin position="32"/>
        <end position="444"/>
    </location>
</feature>
<dbReference type="Pfam" id="PF01522">
    <property type="entry name" value="Polysacc_deac_1"/>
    <property type="match status" value="1"/>
</dbReference>
<protein>
    <recommendedName>
        <fullName evidence="2">NodB homology domain-containing protein</fullName>
    </recommendedName>
</protein>
<dbReference type="PROSITE" id="PS51318">
    <property type="entry name" value="TAT"/>
    <property type="match status" value="1"/>
</dbReference>
<evidence type="ECO:0000259" key="2">
    <source>
        <dbReference type="Pfam" id="PF01522"/>
    </source>
</evidence>
<gene>
    <name evidence="3" type="ORF">E2F48_00610</name>
</gene>
<dbReference type="AlphaFoldDB" id="A0A4R5U275"/>
<organism evidence="3 4">
    <name type="scientific">Arthrobacter crusticola</name>
    <dbReference type="NCBI Taxonomy" id="2547960"/>
    <lineage>
        <taxon>Bacteria</taxon>
        <taxon>Bacillati</taxon>
        <taxon>Actinomycetota</taxon>
        <taxon>Actinomycetes</taxon>
        <taxon>Micrococcales</taxon>
        <taxon>Micrococcaceae</taxon>
        <taxon>Arthrobacter</taxon>
    </lineage>
</organism>
<dbReference type="Gene3D" id="3.20.20.370">
    <property type="entry name" value="Glycoside hydrolase/deacetylase"/>
    <property type="match status" value="1"/>
</dbReference>
<reference evidence="3 4" key="1">
    <citation type="submission" date="2019-03" db="EMBL/GenBank/DDBJ databases">
        <title>Arthrobacter sp. nov., an bacterium isolated from biocrust in Mu Us Desert.</title>
        <authorList>
            <person name="Lixiong L."/>
        </authorList>
    </citation>
    <scope>NUCLEOTIDE SEQUENCE [LARGE SCALE GENOMIC DNA]</scope>
    <source>
        <strain evidence="3 4">SLN-3</strain>
    </source>
</reference>